<feature type="transmembrane region" description="Helical" evidence="6">
    <location>
        <begin position="113"/>
        <end position="133"/>
    </location>
</feature>
<dbReference type="VEuPathDB" id="FungiDB:PV10_04746"/>
<feature type="transmembrane region" description="Helical" evidence="6">
    <location>
        <begin position="168"/>
        <end position="187"/>
    </location>
</feature>
<keyword evidence="5 6" id="KW-0472">Membrane</keyword>
<name>A0A0D1XZ93_EXOME</name>
<protein>
    <recommendedName>
        <fullName evidence="9">Major facilitator superfamily (MFS) profile domain-containing protein</fullName>
    </recommendedName>
</protein>
<dbReference type="PANTHER" id="PTHR43791:SF103">
    <property type="entry name" value="MAJOR FACILITATOR SUPERFAMILY (MFS) PROFILE DOMAIN-CONTAINING PROTEIN-RELATED"/>
    <property type="match status" value="1"/>
</dbReference>
<dbReference type="AlphaFoldDB" id="A0A0D1XZ93"/>
<evidence type="ECO:0000313" key="7">
    <source>
        <dbReference type="EMBL" id="KIV93536.1"/>
    </source>
</evidence>
<evidence type="ECO:0000256" key="4">
    <source>
        <dbReference type="ARBA" id="ARBA00022989"/>
    </source>
</evidence>
<evidence type="ECO:0000256" key="1">
    <source>
        <dbReference type="ARBA" id="ARBA00004141"/>
    </source>
</evidence>
<organism evidence="7 8">
    <name type="scientific">Exophiala mesophila</name>
    <name type="common">Black yeast-like fungus</name>
    <dbReference type="NCBI Taxonomy" id="212818"/>
    <lineage>
        <taxon>Eukaryota</taxon>
        <taxon>Fungi</taxon>
        <taxon>Dikarya</taxon>
        <taxon>Ascomycota</taxon>
        <taxon>Pezizomycotina</taxon>
        <taxon>Eurotiomycetes</taxon>
        <taxon>Chaetothyriomycetidae</taxon>
        <taxon>Chaetothyriales</taxon>
        <taxon>Herpotrichiellaceae</taxon>
        <taxon>Exophiala</taxon>
    </lineage>
</organism>
<gene>
    <name evidence="7" type="ORF">PV10_04746</name>
</gene>
<keyword evidence="4 6" id="KW-1133">Transmembrane helix</keyword>
<reference evidence="7 8" key="1">
    <citation type="submission" date="2015-01" db="EMBL/GenBank/DDBJ databases">
        <title>The Genome Sequence of Exophiala mesophila CBS40295.</title>
        <authorList>
            <consortium name="The Broad Institute Genomics Platform"/>
            <person name="Cuomo C."/>
            <person name="de Hoog S."/>
            <person name="Gorbushina A."/>
            <person name="Stielow B."/>
            <person name="Teixiera M."/>
            <person name="Abouelleil A."/>
            <person name="Chapman S.B."/>
            <person name="Priest M."/>
            <person name="Young S.K."/>
            <person name="Wortman J."/>
            <person name="Nusbaum C."/>
            <person name="Birren B."/>
        </authorList>
    </citation>
    <scope>NUCLEOTIDE SEQUENCE [LARGE SCALE GENOMIC DNA]</scope>
    <source>
        <strain evidence="7 8">CBS 40295</strain>
    </source>
</reference>
<comment type="subcellular location">
    <subcellularLocation>
        <location evidence="1">Membrane</location>
        <topology evidence="1">Multi-pass membrane protein</topology>
    </subcellularLocation>
</comment>
<evidence type="ECO:0008006" key="9">
    <source>
        <dbReference type="Google" id="ProtNLM"/>
    </source>
</evidence>
<dbReference type="GO" id="GO:0016020">
    <property type="term" value="C:membrane"/>
    <property type="evidence" value="ECO:0007669"/>
    <property type="project" value="UniProtKB-SubCell"/>
</dbReference>
<proteinExistence type="predicted"/>
<evidence type="ECO:0000256" key="2">
    <source>
        <dbReference type="ARBA" id="ARBA00022448"/>
    </source>
</evidence>
<dbReference type="PANTHER" id="PTHR43791">
    <property type="entry name" value="PERMEASE-RELATED"/>
    <property type="match status" value="1"/>
</dbReference>
<evidence type="ECO:0000313" key="8">
    <source>
        <dbReference type="Proteomes" id="UP000054302"/>
    </source>
</evidence>
<sequence>MNTATPCQQPELNYADEKDPTVTEMEAATMSPDEDRKLIRRLDLCLCPSMPPSMTLQHMDKKALPAASLLGIIQDLNMAGGQYSWTSSIFWFWCLCFTYFTPYLMVRWPIGKVLYFTFSIAAFSQIILVGLGFDVYQANLFLIAIGAIHGLFGIIATYICSRFRNIRCITSAILCSMSLISALLVQFSPNLRSFTKKSVATSMATVGYCAGNMIGPSLFFPRESPKYLSGFTATATCFGIGVVIMLTLLVILRHGNKRRDKSFGVVDQSTLARLEEDVIATNRADIEKKSFRYMI</sequence>
<evidence type="ECO:0000256" key="3">
    <source>
        <dbReference type="ARBA" id="ARBA00022692"/>
    </source>
</evidence>
<dbReference type="SUPFAM" id="SSF103473">
    <property type="entry name" value="MFS general substrate transporter"/>
    <property type="match status" value="2"/>
</dbReference>
<dbReference type="EMBL" id="KN847522">
    <property type="protein sequence ID" value="KIV93536.1"/>
    <property type="molecule type" value="Genomic_DNA"/>
</dbReference>
<feature type="transmembrane region" description="Helical" evidence="6">
    <location>
        <begin position="139"/>
        <end position="161"/>
    </location>
</feature>
<evidence type="ECO:0000256" key="5">
    <source>
        <dbReference type="ARBA" id="ARBA00023136"/>
    </source>
</evidence>
<dbReference type="HOGENOM" id="CLU_001265_0_5_1"/>
<dbReference type="RefSeq" id="XP_016225110.1">
    <property type="nucleotide sequence ID" value="XM_016369322.1"/>
</dbReference>
<accession>A0A0D1XZ93</accession>
<feature type="transmembrane region" description="Helical" evidence="6">
    <location>
        <begin position="88"/>
        <end position="106"/>
    </location>
</feature>
<keyword evidence="8" id="KW-1185">Reference proteome</keyword>
<dbReference type="OrthoDB" id="6730379at2759"/>
<dbReference type="Proteomes" id="UP000054302">
    <property type="component" value="Unassembled WGS sequence"/>
</dbReference>
<keyword evidence="3 6" id="KW-0812">Transmembrane</keyword>
<dbReference type="GeneID" id="27322591"/>
<evidence type="ECO:0000256" key="6">
    <source>
        <dbReference type="SAM" id="Phobius"/>
    </source>
</evidence>
<keyword evidence="2" id="KW-0813">Transport</keyword>
<feature type="transmembrane region" description="Helical" evidence="6">
    <location>
        <begin position="227"/>
        <end position="252"/>
    </location>
</feature>
<dbReference type="GO" id="GO:0022857">
    <property type="term" value="F:transmembrane transporter activity"/>
    <property type="evidence" value="ECO:0007669"/>
    <property type="project" value="TreeGrafter"/>
</dbReference>
<dbReference type="InterPro" id="IPR036259">
    <property type="entry name" value="MFS_trans_sf"/>
</dbReference>